<name>A0A433ZUK8_MORMO</name>
<sequence length="435" mass="49227">MFADGRTRITLLAIIFITSLMLTFSDTFFSAPDRKRTRSYQPEKETVKLSSLVISSFQSGVMITGVRDAMRVDLESCDRETRTCRHSKNVGFDPAKDTDIPLLNLKISPDKKAISDYLEKQTYELRRSEVYGSRPLVPVTYIMTEQDGDLRVSAAFMGRAESQACDKQGRCLILFQDYGSYKNYVFYSGDGGQNWRWLSQWQMPEVAGDAKIIAVTAPGSGLMVQNNTLYQTSDYGQNWRHLFSMNHRKKRTKGSYGQWYVSLKDIYWHYNGNGQVAAWMADEKNDPENFALVCFNTRTLKTESDQLIPGEIGALDSTTGGEFYFTLTEKERRRQSVNHLNCNGDYSPVLETGGRHISGLYAGSDLLTAVLHSDTRISDDGGQNWNTAAALTKDYGETALFDKWHNRLFYFPDGNYSSIPKGNRDGLEYATSPVQ</sequence>
<dbReference type="AlphaFoldDB" id="A0A433ZUK8"/>
<dbReference type="Gene3D" id="2.130.10.10">
    <property type="entry name" value="YVTN repeat-like/Quinoprotein amine dehydrogenase"/>
    <property type="match status" value="1"/>
</dbReference>
<dbReference type="OrthoDB" id="6575888at2"/>
<reference evidence="1 2" key="1">
    <citation type="submission" date="2017-08" db="EMBL/GenBank/DDBJ databases">
        <title>Draft genome sequence of pheromone producing symbiont Morganella morganii, of the female New Zealand grass grub Costelytra giveni.</title>
        <authorList>
            <person name="Laugraud A."/>
            <person name="Young S.D."/>
            <person name="Hurst M.H."/>
        </authorList>
    </citation>
    <scope>NUCLEOTIDE SEQUENCE [LARGE SCALE GENOMIC DNA]</scope>
    <source>
        <strain evidence="1 2">MMsCG</strain>
    </source>
</reference>
<accession>A0A433ZUK8</accession>
<dbReference type="SUPFAM" id="SSF110296">
    <property type="entry name" value="Oligoxyloglucan reducing end-specific cellobiohydrolase"/>
    <property type="match status" value="1"/>
</dbReference>
<evidence type="ECO:0000313" key="2">
    <source>
        <dbReference type="Proteomes" id="UP000286908"/>
    </source>
</evidence>
<evidence type="ECO:0000313" key="1">
    <source>
        <dbReference type="EMBL" id="RUT65810.1"/>
    </source>
</evidence>
<gene>
    <name evidence="1" type="ORF">CKG00_04925</name>
</gene>
<dbReference type="Proteomes" id="UP000286908">
    <property type="component" value="Unassembled WGS sequence"/>
</dbReference>
<comment type="caution">
    <text evidence="1">The sequence shown here is derived from an EMBL/GenBank/DDBJ whole genome shotgun (WGS) entry which is preliminary data.</text>
</comment>
<dbReference type="InterPro" id="IPR015943">
    <property type="entry name" value="WD40/YVTN_repeat-like_dom_sf"/>
</dbReference>
<protein>
    <recommendedName>
        <fullName evidence="3">Exo-alpha-sialidase</fullName>
    </recommendedName>
</protein>
<evidence type="ECO:0008006" key="3">
    <source>
        <dbReference type="Google" id="ProtNLM"/>
    </source>
</evidence>
<dbReference type="EMBL" id="NRQY01000001">
    <property type="protein sequence ID" value="RUT65810.1"/>
    <property type="molecule type" value="Genomic_DNA"/>
</dbReference>
<organism evidence="1 2">
    <name type="scientific">Morganella morganii</name>
    <name type="common">Proteus morganii</name>
    <dbReference type="NCBI Taxonomy" id="582"/>
    <lineage>
        <taxon>Bacteria</taxon>
        <taxon>Pseudomonadati</taxon>
        <taxon>Pseudomonadota</taxon>
        <taxon>Gammaproteobacteria</taxon>
        <taxon>Enterobacterales</taxon>
        <taxon>Morganellaceae</taxon>
        <taxon>Morganella</taxon>
    </lineage>
</organism>
<proteinExistence type="predicted"/>